<dbReference type="SUPFAM" id="SSF51735">
    <property type="entry name" value="NAD(P)-binding Rossmann-fold domains"/>
    <property type="match status" value="1"/>
</dbReference>
<dbReference type="InterPro" id="IPR006140">
    <property type="entry name" value="D-isomer_DH_NAD-bd"/>
</dbReference>
<evidence type="ECO:0000313" key="7">
    <source>
        <dbReference type="Proteomes" id="UP000019205"/>
    </source>
</evidence>
<evidence type="ECO:0000256" key="1">
    <source>
        <dbReference type="ARBA" id="ARBA00022490"/>
    </source>
</evidence>
<evidence type="ECO:0000256" key="4">
    <source>
        <dbReference type="ARBA" id="ARBA00023096"/>
    </source>
</evidence>
<dbReference type="InterPro" id="IPR036291">
    <property type="entry name" value="NAD(P)-bd_dom_sf"/>
</dbReference>
<evidence type="ECO:0000313" key="6">
    <source>
        <dbReference type="EMBL" id="EAQ99263.1"/>
    </source>
</evidence>
<accession>A4A3J0</accession>
<dbReference type="InterPro" id="IPR038251">
    <property type="entry name" value="PdxB_dimer_sf"/>
</dbReference>
<dbReference type="SUPFAM" id="SSF52283">
    <property type="entry name" value="Formate/glycerate dehydrogenase catalytic domain-like"/>
    <property type="match status" value="1"/>
</dbReference>
<feature type="domain" description="D-isomer specific 2-hydroxyacid dehydrogenase NAD-binding" evidence="5">
    <location>
        <begin position="116"/>
        <end position="270"/>
    </location>
</feature>
<dbReference type="STRING" id="314285.KT71_16376"/>
<reference evidence="6 7" key="2">
    <citation type="journal article" date="2009" name="PLoS ONE">
        <title>The photosynthetic apparatus and its regulation in the aerobic gammaproteobacterium Congregibacter litoralis gen. nov., sp. nov.</title>
        <authorList>
            <person name="Spring S."/>
            <person name="Lunsdorf H."/>
            <person name="Fuchs B.M."/>
            <person name="Tindall B.J."/>
        </authorList>
    </citation>
    <scope>NUCLEOTIDE SEQUENCE [LARGE SCALE GENOMIC DNA]</scope>
    <source>
        <strain evidence="6">KT71</strain>
    </source>
</reference>
<dbReference type="EC" id="1.1.1.290" evidence="6"/>
<dbReference type="PANTHER" id="PTHR42938">
    <property type="entry name" value="FORMATE DEHYDROGENASE 1"/>
    <property type="match status" value="1"/>
</dbReference>
<dbReference type="eggNOG" id="COG0111">
    <property type="taxonomic scope" value="Bacteria"/>
</dbReference>
<dbReference type="GO" id="GO:0005829">
    <property type="term" value="C:cytosol"/>
    <property type="evidence" value="ECO:0007669"/>
    <property type="project" value="TreeGrafter"/>
</dbReference>
<reference evidence="6 7" key="1">
    <citation type="journal article" date="2007" name="Proc. Natl. Acad. Sci. U.S.A.">
        <title>Characterization of a marine gammaproteobacterium capable of aerobic anoxygenic photosynthesis.</title>
        <authorList>
            <person name="Fuchs B.M."/>
            <person name="Spring S."/>
            <person name="Teeling H."/>
            <person name="Quast C."/>
            <person name="Wulf J."/>
            <person name="Schattenhofer M."/>
            <person name="Yan S."/>
            <person name="Ferriera S."/>
            <person name="Johnson J."/>
            <person name="Glockner F.O."/>
            <person name="Amann R."/>
        </authorList>
    </citation>
    <scope>NUCLEOTIDE SEQUENCE [LARGE SCALE GENOMIC DNA]</scope>
    <source>
        <strain evidence="6">KT71</strain>
    </source>
</reference>
<evidence type="ECO:0000256" key="3">
    <source>
        <dbReference type="ARBA" id="ARBA00023027"/>
    </source>
</evidence>
<dbReference type="RefSeq" id="WP_008295707.1">
    <property type="nucleotide sequence ID" value="NZ_CM002299.1"/>
</dbReference>
<keyword evidence="4" id="KW-0664">Pyridoxine biosynthesis</keyword>
<keyword evidence="3" id="KW-0520">NAD</keyword>
<keyword evidence="2 6" id="KW-0560">Oxidoreductase</keyword>
<dbReference type="Gene3D" id="3.40.50.720">
    <property type="entry name" value="NAD(P)-binding Rossmann-like Domain"/>
    <property type="match status" value="2"/>
</dbReference>
<organism evidence="6 7">
    <name type="scientific">Congregibacter litoralis KT71</name>
    <dbReference type="NCBI Taxonomy" id="314285"/>
    <lineage>
        <taxon>Bacteria</taxon>
        <taxon>Pseudomonadati</taxon>
        <taxon>Pseudomonadota</taxon>
        <taxon>Gammaproteobacteria</taxon>
        <taxon>Cellvibrionales</taxon>
        <taxon>Halieaceae</taxon>
        <taxon>Congregibacter</taxon>
    </lineage>
</organism>
<dbReference type="GO" id="GO:0036001">
    <property type="term" value="P:'de novo' pyridoxal 5'-phosphate biosynthetic process"/>
    <property type="evidence" value="ECO:0007669"/>
    <property type="project" value="TreeGrafter"/>
</dbReference>
<sequence>MINVLADENMVGLERLPRDRMHIQTIPGRRIATADLEGIDVLWVRSVTQVSKALVQDSQLSFVGTATAGFEHIDQEALKARGISFSAAPGANANSVVEYVLAALAELREPWECLERGEPLGVVGCGAVGSLLVTVAKSLGWVVKVYDPWRESREGAVEGENGQNGENVESWASLDDVLACRVITLHCSLHKEEPWPSHHLIGKAALACLNSSQWLINAARGPAIDNQALLEHLRGPDPVNCVLDVWEGEPDSDWTLLDSPTLKIATAHIAGYSWDAKWQATKMLYEQILARGLVDTPLGSTGGGAGELLPVQGRGCDFALALLQQRYTIRTDDELFRDLVRLPLPERAAGFDALRRGYRKRAELRGSQLPMSGGEIASENRRIAQAFGVSLV</sequence>
<dbReference type="Proteomes" id="UP000019205">
    <property type="component" value="Chromosome"/>
</dbReference>
<dbReference type="PANTHER" id="PTHR42938:SF9">
    <property type="entry name" value="FORMATE DEHYDROGENASE 1"/>
    <property type="match status" value="1"/>
</dbReference>
<protein>
    <submittedName>
        <fullName evidence="6">4-phosphoerythronate dehydrogenase</fullName>
        <ecNumber evidence="6">1.1.1.290</ecNumber>
    </submittedName>
</protein>
<dbReference type="EMBL" id="AAOA02000001">
    <property type="protein sequence ID" value="EAQ99263.1"/>
    <property type="molecule type" value="Genomic_DNA"/>
</dbReference>
<dbReference type="OrthoDB" id="9770208at2"/>
<name>A4A3J0_9GAMM</name>
<keyword evidence="1" id="KW-0963">Cytoplasm</keyword>
<comment type="caution">
    <text evidence="6">The sequence shown here is derived from an EMBL/GenBank/DDBJ whole genome shotgun (WGS) entry which is preliminary data.</text>
</comment>
<dbReference type="HOGENOM" id="CLU_019796_4_0_6"/>
<proteinExistence type="predicted"/>
<evidence type="ECO:0000259" key="5">
    <source>
        <dbReference type="Pfam" id="PF02826"/>
    </source>
</evidence>
<keyword evidence="7" id="KW-1185">Reference proteome</keyword>
<dbReference type="CDD" id="cd12158">
    <property type="entry name" value="ErythrP_dh"/>
    <property type="match status" value="1"/>
</dbReference>
<dbReference type="GO" id="GO:0033711">
    <property type="term" value="F:4-phosphoerythronate dehydrogenase activity"/>
    <property type="evidence" value="ECO:0007669"/>
    <property type="project" value="UniProtKB-EC"/>
</dbReference>
<evidence type="ECO:0000256" key="2">
    <source>
        <dbReference type="ARBA" id="ARBA00023002"/>
    </source>
</evidence>
<dbReference type="Gene3D" id="3.30.1370.170">
    <property type="match status" value="1"/>
</dbReference>
<dbReference type="Pfam" id="PF02826">
    <property type="entry name" value="2-Hacid_dh_C"/>
    <property type="match status" value="1"/>
</dbReference>
<dbReference type="PROSITE" id="PS00065">
    <property type="entry name" value="D_2_HYDROXYACID_DH_1"/>
    <property type="match status" value="1"/>
</dbReference>
<dbReference type="GO" id="GO:0051287">
    <property type="term" value="F:NAD binding"/>
    <property type="evidence" value="ECO:0007669"/>
    <property type="project" value="InterPro"/>
</dbReference>
<dbReference type="InterPro" id="IPR029752">
    <property type="entry name" value="D-isomer_DH_CS1"/>
</dbReference>
<dbReference type="InterPro" id="IPR020921">
    <property type="entry name" value="Erythronate-4-P_DHase"/>
</dbReference>
<dbReference type="GO" id="GO:0008615">
    <property type="term" value="P:pyridoxine biosynthetic process"/>
    <property type="evidence" value="ECO:0007669"/>
    <property type="project" value="UniProtKB-KW"/>
</dbReference>
<dbReference type="AlphaFoldDB" id="A4A3J0"/>
<gene>
    <name evidence="6" type="ORF">KT71_16376</name>
</gene>